<sequence length="86" mass="10668">MYKKITRVFFKSPRFKVSTEDLISNYCKRFLNGVEYSLWKQYVNKFLEIHDIHFIHHYLDNHLKIKISRKFSKKELSVWFFKQAAY</sequence>
<protein>
    <submittedName>
        <fullName evidence="1">Uncharacterized protein</fullName>
    </submittedName>
</protein>
<evidence type="ECO:0000313" key="2">
    <source>
        <dbReference type="Proteomes" id="UP000029409"/>
    </source>
</evidence>
<reference evidence="1 2" key="1">
    <citation type="submission" date="2014-08" db="EMBL/GenBank/DDBJ databases">
        <title>Comparative genomics of the Paenibacillus odorifer group.</title>
        <authorList>
            <person name="den Bakker H.C."/>
            <person name="Tsai Y.-C."/>
            <person name="Martin N."/>
            <person name="Korlach J."/>
            <person name="Wiedmann M."/>
        </authorList>
    </citation>
    <scope>NUCLEOTIDE SEQUENCE [LARGE SCALE GENOMIC DNA]</scope>
    <source>
        <strain evidence="1 2">DSM 1735</strain>
    </source>
</reference>
<keyword evidence="2" id="KW-1185">Reference proteome</keyword>
<name>A0A089HSX5_PAEDU</name>
<proteinExistence type="predicted"/>
<gene>
    <name evidence="1" type="ORF">PDUR_19425</name>
</gene>
<organism evidence="1 2">
    <name type="scientific">Paenibacillus durus</name>
    <name type="common">Paenibacillus azotofixans</name>
    <dbReference type="NCBI Taxonomy" id="44251"/>
    <lineage>
        <taxon>Bacteria</taxon>
        <taxon>Bacillati</taxon>
        <taxon>Bacillota</taxon>
        <taxon>Bacilli</taxon>
        <taxon>Bacillales</taxon>
        <taxon>Paenibacillaceae</taxon>
        <taxon>Paenibacillus</taxon>
    </lineage>
</organism>
<evidence type="ECO:0000313" key="1">
    <source>
        <dbReference type="EMBL" id="AIQ13840.1"/>
    </source>
</evidence>
<accession>A0A089HSX5</accession>
<dbReference type="KEGG" id="pdu:PDUR_19425"/>
<dbReference type="AlphaFoldDB" id="A0A089HSX5"/>
<dbReference type="STRING" id="44251.PDUR_19425"/>
<dbReference type="EMBL" id="CP009288">
    <property type="protein sequence ID" value="AIQ13840.1"/>
    <property type="molecule type" value="Genomic_DNA"/>
</dbReference>
<dbReference type="Proteomes" id="UP000029409">
    <property type="component" value="Chromosome"/>
</dbReference>